<dbReference type="Proteomes" id="UP001437256">
    <property type="component" value="Unassembled WGS sequence"/>
</dbReference>
<feature type="region of interest" description="Disordered" evidence="1">
    <location>
        <begin position="1"/>
        <end position="22"/>
    </location>
</feature>
<evidence type="ECO:0000256" key="1">
    <source>
        <dbReference type="SAM" id="MobiDB-lite"/>
    </source>
</evidence>
<organism evidence="2 3">
    <name type="scientific">Marasmius tenuissimus</name>
    <dbReference type="NCBI Taxonomy" id="585030"/>
    <lineage>
        <taxon>Eukaryota</taxon>
        <taxon>Fungi</taxon>
        <taxon>Dikarya</taxon>
        <taxon>Basidiomycota</taxon>
        <taxon>Agaricomycotina</taxon>
        <taxon>Agaricomycetes</taxon>
        <taxon>Agaricomycetidae</taxon>
        <taxon>Agaricales</taxon>
        <taxon>Marasmiineae</taxon>
        <taxon>Marasmiaceae</taxon>
        <taxon>Marasmius</taxon>
    </lineage>
</organism>
<sequence>MDVKPVDQKDRLFKYNENDSPRDRSFSDILLATAPIFGLFNGISKAAGETGSARLIPFMDRMSGTLFAVWKDRSELDSEREQTQRMKRVKKELMQGVVSQYYSISVSKGWQETALEANEIDWEAAFDKAVSSFNIAG</sequence>
<accession>A0ABR2ZTD7</accession>
<proteinExistence type="predicted"/>
<comment type="caution">
    <text evidence="2">The sequence shown here is derived from an EMBL/GenBank/DDBJ whole genome shotgun (WGS) entry which is preliminary data.</text>
</comment>
<evidence type="ECO:0000313" key="3">
    <source>
        <dbReference type="Proteomes" id="UP001437256"/>
    </source>
</evidence>
<keyword evidence="3" id="KW-1185">Reference proteome</keyword>
<evidence type="ECO:0000313" key="2">
    <source>
        <dbReference type="EMBL" id="KAL0064643.1"/>
    </source>
</evidence>
<reference evidence="2 3" key="1">
    <citation type="submission" date="2024-05" db="EMBL/GenBank/DDBJ databases">
        <title>A draft genome resource for the thread blight pathogen Marasmius tenuissimus strain MS-2.</title>
        <authorList>
            <person name="Yulfo-Soto G.E."/>
            <person name="Baruah I.K."/>
            <person name="Amoako-Attah I."/>
            <person name="Bukari Y."/>
            <person name="Meinhardt L.W."/>
            <person name="Bailey B.A."/>
            <person name="Cohen S.P."/>
        </authorList>
    </citation>
    <scope>NUCLEOTIDE SEQUENCE [LARGE SCALE GENOMIC DNA]</scope>
    <source>
        <strain evidence="2 3">MS-2</strain>
    </source>
</reference>
<protein>
    <submittedName>
        <fullName evidence="2">Uncharacterized protein</fullName>
    </submittedName>
</protein>
<gene>
    <name evidence="2" type="ORF">AAF712_008341</name>
</gene>
<name>A0ABR2ZTD7_9AGAR</name>
<dbReference type="EMBL" id="JBBXMP010000058">
    <property type="protein sequence ID" value="KAL0064643.1"/>
    <property type="molecule type" value="Genomic_DNA"/>
</dbReference>